<evidence type="ECO:0000313" key="2">
    <source>
        <dbReference type="Proteomes" id="UP000009070"/>
    </source>
</evidence>
<dbReference type="Proteomes" id="UP000009070">
    <property type="component" value="Segment"/>
</dbReference>
<organism evidence="1 2">
    <name type="scientific">Salmonella phage Felix O1 (isolate Felix O1-VT1)</name>
    <name type="common">Bacteriophage Felix O1</name>
    <dbReference type="NCBI Taxonomy" id="1283336"/>
    <lineage>
        <taxon>Viruses</taxon>
        <taxon>Duplodnaviria</taxon>
        <taxon>Heunggongvirae</taxon>
        <taxon>Uroviricota</taxon>
        <taxon>Caudoviricetes</taxon>
        <taxon>Andersonviridae</taxon>
        <taxon>Ounavirinae</taxon>
        <taxon>Felixounavirus</taxon>
        <taxon>Felixounavirus felixO1</taxon>
    </lineage>
</organism>
<keyword evidence="2" id="KW-1185">Reference proteome</keyword>
<protein>
    <submittedName>
        <fullName evidence="1">Uncharacterized protein</fullName>
    </submittedName>
</protein>
<dbReference type="EMBL" id="AF320576">
    <property type="protein sequence ID" value="AAQ14606.1"/>
    <property type="molecule type" value="Genomic_DNA"/>
</dbReference>
<evidence type="ECO:0000313" key="1">
    <source>
        <dbReference type="EMBL" id="AAQ14606.1"/>
    </source>
</evidence>
<proteinExistence type="predicted"/>
<sequence>MLKMVNYQQRNLQMQINGRDFVAVYYEKGKEVGVAQVTYGNGKWLYGTIAVVGTRSDTKTFKDCVDLLEESIQNHWCLIWMTDNEVMERFKKIDINIDSIEHVDLYELTEKVNYESNTSQR</sequence>
<reference evidence="1 2" key="1">
    <citation type="submission" date="2000-11" db="EMBL/GenBank/DDBJ databases">
        <title>Bacteriophage Felix O1: Genetic Characterization.</title>
        <authorList>
            <person name="Sriranganathan N."/>
            <person name="Whichard J.M."/>
            <person name="Pierson F.W."/>
            <person name="Kapur V."/>
            <person name="Weigt L.A."/>
        </authorList>
    </citation>
    <scope>NUCLEOTIDE SEQUENCE [LARGE SCALE GENOMIC DNA]</scope>
    <source>
        <strain evidence="1">Felix O1-VT1</strain>
    </source>
</reference>
<organismHost>
    <name type="scientific">Salmonella</name>
    <dbReference type="NCBI Taxonomy" id="590"/>
</organismHost>
<name>Q6KGT5_BPFO1</name>
<accession>Q6KGT5</accession>